<dbReference type="EMBL" id="OFSP01000078">
    <property type="protein sequence ID" value="SOY77493.1"/>
    <property type="molecule type" value="Genomic_DNA"/>
</dbReference>
<evidence type="ECO:0000313" key="1">
    <source>
        <dbReference type="EMBL" id="SOY77493.1"/>
    </source>
</evidence>
<dbReference type="Proteomes" id="UP000256297">
    <property type="component" value="Unassembled WGS sequence"/>
</dbReference>
<gene>
    <name evidence="1" type="ORF">CBM2589_U10010</name>
</gene>
<reference evidence="2" key="1">
    <citation type="submission" date="2018-01" db="EMBL/GenBank/DDBJ databases">
        <authorList>
            <person name="Gaut B.S."/>
            <person name="Morton B.R."/>
            <person name="Clegg M.T."/>
            <person name="Duvall M.R."/>
        </authorList>
    </citation>
    <scope>NUCLEOTIDE SEQUENCE [LARGE SCALE GENOMIC DNA]</scope>
</reference>
<protein>
    <submittedName>
        <fullName evidence="1">Uncharacterized protein</fullName>
    </submittedName>
</protein>
<sequence>MLLTQVTKAALFCHLSNLYRRK</sequence>
<comment type="caution">
    <text evidence="1">The sequence shown here is derived from an EMBL/GenBank/DDBJ whole genome shotgun (WGS) entry which is preliminary data.</text>
</comment>
<name>A0A375CQB0_9BURK</name>
<accession>A0A375CQB0</accession>
<evidence type="ECO:0000313" key="2">
    <source>
        <dbReference type="Proteomes" id="UP000256297"/>
    </source>
</evidence>
<organism evidence="1 2">
    <name type="scientific">Cupriavidus taiwanensis</name>
    <dbReference type="NCBI Taxonomy" id="164546"/>
    <lineage>
        <taxon>Bacteria</taxon>
        <taxon>Pseudomonadati</taxon>
        <taxon>Pseudomonadota</taxon>
        <taxon>Betaproteobacteria</taxon>
        <taxon>Burkholderiales</taxon>
        <taxon>Burkholderiaceae</taxon>
        <taxon>Cupriavidus</taxon>
    </lineage>
</organism>
<dbReference type="AlphaFoldDB" id="A0A375CQB0"/>
<proteinExistence type="predicted"/>